<dbReference type="InterPro" id="IPR023997">
    <property type="entry name" value="TonB-dep_OMP_SusC/RagA_CS"/>
</dbReference>
<keyword evidence="2 8" id="KW-0813">Transport</keyword>
<comment type="similarity">
    <text evidence="8 9">Belongs to the TonB-dependent receptor family.</text>
</comment>
<evidence type="ECO:0000313" key="12">
    <source>
        <dbReference type="EMBL" id="MVT42020.1"/>
    </source>
</evidence>
<keyword evidence="7 8" id="KW-0998">Cell outer membrane</keyword>
<dbReference type="Pfam" id="PF00593">
    <property type="entry name" value="TonB_dep_Rec_b-barrel"/>
    <property type="match status" value="1"/>
</dbReference>
<keyword evidence="5 9" id="KW-0798">TonB box</keyword>
<dbReference type="InterPro" id="IPR000531">
    <property type="entry name" value="Beta-barrel_TonB"/>
</dbReference>
<dbReference type="NCBIfam" id="TIGR04056">
    <property type="entry name" value="OMP_RagA_SusC"/>
    <property type="match status" value="1"/>
</dbReference>
<evidence type="ECO:0000256" key="8">
    <source>
        <dbReference type="PROSITE-ProRule" id="PRU01360"/>
    </source>
</evidence>
<evidence type="ECO:0000256" key="6">
    <source>
        <dbReference type="ARBA" id="ARBA00023136"/>
    </source>
</evidence>
<keyword evidence="13" id="KW-1185">Reference proteome</keyword>
<evidence type="ECO:0000259" key="10">
    <source>
        <dbReference type="Pfam" id="PF00593"/>
    </source>
</evidence>
<evidence type="ECO:0000256" key="5">
    <source>
        <dbReference type="ARBA" id="ARBA00023077"/>
    </source>
</evidence>
<dbReference type="AlphaFoldDB" id="A0A6N8J9W2"/>
<dbReference type="InterPro" id="IPR008969">
    <property type="entry name" value="CarboxyPept-like_regulatory"/>
</dbReference>
<dbReference type="NCBIfam" id="TIGR04057">
    <property type="entry name" value="SusC_RagA_signa"/>
    <property type="match status" value="1"/>
</dbReference>
<evidence type="ECO:0000313" key="13">
    <source>
        <dbReference type="Proteomes" id="UP000468388"/>
    </source>
</evidence>
<keyword evidence="4 8" id="KW-0812">Transmembrane</keyword>
<dbReference type="RefSeq" id="WP_157300656.1">
    <property type="nucleotide sequence ID" value="NZ_BAAAZB010000005.1"/>
</dbReference>
<dbReference type="InterPro" id="IPR023996">
    <property type="entry name" value="TonB-dep_OMP_SusC/RagA"/>
</dbReference>
<evidence type="ECO:0000256" key="7">
    <source>
        <dbReference type="ARBA" id="ARBA00023237"/>
    </source>
</evidence>
<dbReference type="OrthoDB" id="9768177at2"/>
<name>A0A6N8J9W2_9BACT</name>
<feature type="domain" description="TonB-dependent receptor-like beta-barrel" evidence="10">
    <location>
        <begin position="531"/>
        <end position="1078"/>
    </location>
</feature>
<dbReference type="InterPro" id="IPR039426">
    <property type="entry name" value="TonB-dep_rcpt-like"/>
</dbReference>
<evidence type="ECO:0000256" key="3">
    <source>
        <dbReference type="ARBA" id="ARBA00022452"/>
    </source>
</evidence>
<dbReference type="SUPFAM" id="SSF49464">
    <property type="entry name" value="Carboxypeptidase regulatory domain-like"/>
    <property type="match status" value="1"/>
</dbReference>
<comment type="caution">
    <text evidence="12">The sequence shown here is derived from an EMBL/GenBank/DDBJ whole genome shotgun (WGS) entry which is preliminary data.</text>
</comment>
<dbReference type="SUPFAM" id="SSF56935">
    <property type="entry name" value="Porins"/>
    <property type="match status" value="1"/>
</dbReference>
<dbReference type="InterPro" id="IPR012910">
    <property type="entry name" value="Plug_dom"/>
</dbReference>
<evidence type="ECO:0000256" key="9">
    <source>
        <dbReference type="RuleBase" id="RU003357"/>
    </source>
</evidence>
<feature type="domain" description="TonB-dependent receptor plug" evidence="11">
    <location>
        <begin position="216"/>
        <end position="345"/>
    </location>
</feature>
<keyword evidence="3 8" id="KW-1134">Transmembrane beta strand</keyword>
<proteinExistence type="inferred from homology"/>
<dbReference type="Gene3D" id="2.170.130.10">
    <property type="entry name" value="TonB-dependent receptor, plug domain"/>
    <property type="match status" value="1"/>
</dbReference>
<dbReference type="Gene3D" id="2.40.170.20">
    <property type="entry name" value="TonB-dependent receptor, beta-barrel domain"/>
    <property type="match status" value="1"/>
</dbReference>
<dbReference type="Proteomes" id="UP000468388">
    <property type="component" value="Unassembled WGS sequence"/>
</dbReference>
<reference evidence="12 13" key="1">
    <citation type="submission" date="2019-12" db="EMBL/GenBank/DDBJ databases">
        <title>The draft genomic sequence of strain Chitinophaga oryziterrae JCM 16595.</title>
        <authorList>
            <person name="Zhang X."/>
        </authorList>
    </citation>
    <scope>NUCLEOTIDE SEQUENCE [LARGE SCALE GENOMIC DNA]</scope>
    <source>
        <strain evidence="12 13">JCM 16595</strain>
    </source>
</reference>
<evidence type="ECO:0000256" key="1">
    <source>
        <dbReference type="ARBA" id="ARBA00004571"/>
    </source>
</evidence>
<dbReference type="Pfam" id="PF07715">
    <property type="entry name" value="Plug"/>
    <property type="match status" value="1"/>
</dbReference>
<sequence length="1110" mass="124084">MSNDMKAYHFLYRGGFLTLFFYLRLMPLFAQEKPENKLVTLKMENKSFKKVCNAIERQVKYYFAGDEIQYDRDQKVSVNFVNTPLHIVLDTLLKGKGVTWSINSKSIVLRKTAEIIPVTNENDSITVTGRVFDEKDLGLPGATVMEDNTLRGTTTNQYGQFTFRVSKTATLKVTYVGCKEYTEKVAGKSNFLITLFSVESPLKETVVTGYGMDDKRLLTGGISRVKGEIIGSQPVLNSFQAIQGRVPGVQITQNTGIPGGGFDIHVRGQNSLRMVNNPFYIIDGIPYIAEPLNIPGVSLYPAITNNPYNGMSPLNYINPEDIASIEILKDGDATAIYGSRSANGVILITTKKADSSMAKKGNPITSWKNSLRITACVYGGGGKVAHTMKLLNTPQYLAMRLEGIKNDKTTMKRYDYDTNNEWDTTRNTDWQKELIGRIVHINNEFVTVSAGSKYTQGLITFGNYRQTMPFPGENLFDRTSIHGNLNTIPSGKGIKVNISFNYSNGKTKSIGQDLTQIALNLAPDAPRLYDSLNNINWQHNTFSNPALFTKRPYVGNTSNLIAAGQFSYQLNEWISFSSNLGFVMSSVREKSKRFRTSFNPDVAPLMPLSATYGHSKVHSWIAEPQVNYKTAIGKGTLTGLLGTTYQYEVTDHLKQTASGFQTEEQMDDIRNAIQTTIVPTYQYAEYKYAALFGRIKYEWDRKYILNVSGRIDASSRFGANNQVAEFMAVGAAWIFSGTNFIKNDLLFLNFGKLRVSYGSTGSDQISNYEYLDGYTTLDGTSYQGVSAIVPSRPANPDFRWEVTKKLEAALEFELFGKRISGTVEFYRNRSSNLLVSYPLPPTAGFPSVQYNLKAVIENKGLEAELTSVNIKLAPFTWTSSFNLTIPQNKLISFPGLANSSYANQYVIGEPVSILKLYHYQGVDPVTGLYKVEDIHSDGVFDVKDQQSVKNLKPVLYGGLQNGFDYKLFHLDFFLYFVKQLGYNYRYNMGLPGQFNQNQPVSVLDRWRAAGDNASVQQFSSAVNTVAVQSYDRYKNSDILVSDASFVRLKSVNLSFQFPENWKPKKVNTVSIFLQGQNLLTITGYEGLDAETQNNGLPPLRTFTAGINITL</sequence>
<accession>A0A6N8J9W2</accession>
<protein>
    <submittedName>
        <fullName evidence="12">SusC/RagA family TonB-linked outer membrane protein</fullName>
    </submittedName>
</protein>
<dbReference type="InterPro" id="IPR036942">
    <property type="entry name" value="Beta-barrel_TonB_sf"/>
</dbReference>
<dbReference type="GO" id="GO:0009279">
    <property type="term" value="C:cell outer membrane"/>
    <property type="evidence" value="ECO:0007669"/>
    <property type="project" value="UniProtKB-SubCell"/>
</dbReference>
<evidence type="ECO:0000256" key="2">
    <source>
        <dbReference type="ARBA" id="ARBA00022448"/>
    </source>
</evidence>
<evidence type="ECO:0000256" key="4">
    <source>
        <dbReference type="ARBA" id="ARBA00022692"/>
    </source>
</evidence>
<dbReference type="InterPro" id="IPR037066">
    <property type="entry name" value="Plug_dom_sf"/>
</dbReference>
<dbReference type="PROSITE" id="PS52016">
    <property type="entry name" value="TONB_DEPENDENT_REC_3"/>
    <property type="match status" value="1"/>
</dbReference>
<evidence type="ECO:0000259" key="11">
    <source>
        <dbReference type="Pfam" id="PF07715"/>
    </source>
</evidence>
<gene>
    <name evidence="12" type="ORF">GO495_15620</name>
</gene>
<organism evidence="12 13">
    <name type="scientific">Chitinophaga oryziterrae</name>
    <dbReference type="NCBI Taxonomy" id="1031224"/>
    <lineage>
        <taxon>Bacteria</taxon>
        <taxon>Pseudomonadati</taxon>
        <taxon>Bacteroidota</taxon>
        <taxon>Chitinophagia</taxon>
        <taxon>Chitinophagales</taxon>
        <taxon>Chitinophagaceae</taxon>
        <taxon>Chitinophaga</taxon>
    </lineage>
</organism>
<comment type="subcellular location">
    <subcellularLocation>
        <location evidence="1 8">Cell outer membrane</location>
        <topology evidence="1 8">Multi-pass membrane protein</topology>
    </subcellularLocation>
</comment>
<dbReference type="Pfam" id="PF13715">
    <property type="entry name" value="CarbopepD_reg_2"/>
    <property type="match status" value="1"/>
</dbReference>
<dbReference type="EMBL" id="WRXO01000004">
    <property type="protein sequence ID" value="MVT42020.1"/>
    <property type="molecule type" value="Genomic_DNA"/>
</dbReference>
<keyword evidence="6 8" id="KW-0472">Membrane</keyword>